<feature type="domain" description="N-acetyltransferase" evidence="1">
    <location>
        <begin position="7"/>
        <end position="92"/>
    </location>
</feature>
<dbReference type="PANTHER" id="PTHR31435:SF10">
    <property type="entry name" value="BSR4717 PROTEIN"/>
    <property type="match status" value="1"/>
</dbReference>
<dbReference type="InterPro" id="IPR031165">
    <property type="entry name" value="GNAT_YJDJ"/>
</dbReference>
<comment type="caution">
    <text evidence="2">The sequence shown here is derived from an EMBL/GenBank/DDBJ whole genome shotgun (WGS) entry which is preliminary data.</text>
</comment>
<sequence length="102" mass="11376">MTDPEIRNNTNTHRYELDVDGLTATVAYNLTGPNLMITETLVPTALEGRGIASRMARHVTDDARERGLVILPVCTFFGHFFQKHPDQADVVHPDYRKALGLA</sequence>
<evidence type="ECO:0000313" key="3">
    <source>
        <dbReference type="Proteomes" id="UP000548978"/>
    </source>
</evidence>
<protein>
    <recommendedName>
        <fullName evidence="1">N-acetyltransferase domain-containing protein</fullName>
    </recommendedName>
</protein>
<gene>
    <name evidence="2" type="ORF">FHS65_000698</name>
</gene>
<dbReference type="Pfam" id="PF14542">
    <property type="entry name" value="Acetyltransf_CG"/>
    <property type="match status" value="1"/>
</dbReference>
<dbReference type="RefSeq" id="WP_123286049.1">
    <property type="nucleotide sequence ID" value="NZ_JACIJB010000001.1"/>
</dbReference>
<dbReference type="OrthoDB" id="9800945at2"/>
<dbReference type="SUPFAM" id="SSF55729">
    <property type="entry name" value="Acyl-CoA N-acyltransferases (Nat)"/>
    <property type="match status" value="1"/>
</dbReference>
<name>A0A7W9E7S2_9CAUL</name>
<dbReference type="EMBL" id="JACIJB010000001">
    <property type="protein sequence ID" value="MBB5659980.1"/>
    <property type="molecule type" value="Genomic_DNA"/>
</dbReference>
<dbReference type="InterPro" id="IPR016181">
    <property type="entry name" value="Acyl_CoA_acyltransferase"/>
</dbReference>
<evidence type="ECO:0000259" key="1">
    <source>
        <dbReference type="PROSITE" id="PS51729"/>
    </source>
</evidence>
<reference evidence="2 3" key="1">
    <citation type="submission" date="2020-08" db="EMBL/GenBank/DDBJ databases">
        <title>Genomic Encyclopedia of Type Strains, Phase IV (KMG-IV): sequencing the most valuable type-strain genomes for metagenomic binning, comparative biology and taxonomic classification.</title>
        <authorList>
            <person name="Goeker M."/>
        </authorList>
    </citation>
    <scope>NUCLEOTIDE SEQUENCE [LARGE SCALE GENOMIC DNA]</scope>
    <source>
        <strain evidence="2 3">DSM 24448</strain>
    </source>
</reference>
<dbReference type="AlphaFoldDB" id="A0A7W9E7S2"/>
<dbReference type="Proteomes" id="UP000548978">
    <property type="component" value="Unassembled WGS sequence"/>
</dbReference>
<dbReference type="InterPro" id="IPR045057">
    <property type="entry name" value="Gcn5-rel_NAT"/>
</dbReference>
<organism evidence="2 3">
    <name type="scientific">Brevundimonas halotolerans</name>
    <dbReference type="NCBI Taxonomy" id="69670"/>
    <lineage>
        <taxon>Bacteria</taxon>
        <taxon>Pseudomonadati</taxon>
        <taxon>Pseudomonadota</taxon>
        <taxon>Alphaproteobacteria</taxon>
        <taxon>Caulobacterales</taxon>
        <taxon>Caulobacteraceae</taxon>
        <taxon>Brevundimonas</taxon>
    </lineage>
</organism>
<accession>A0A7W9E7S2</accession>
<dbReference type="PANTHER" id="PTHR31435">
    <property type="entry name" value="PROTEIN NATD1"/>
    <property type="match status" value="1"/>
</dbReference>
<proteinExistence type="predicted"/>
<keyword evidence="3" id="KW-1185">Reference proteome</keyword>
<dbReference type="Gene3D" id="3.40.630.30">
    <property type="match status" value="1"/>
</dbReference>
<evidence type="ECO:0000313" key="2">
    <source>
        <dbReference type="EMBL" id="MBB5659980.1"/>
    </source>
</evidence>
<dbReference type="PROSITE" id="PS51729">
    <property type="entry name" value="GNAT_YJDJ"/>
    <property type="match status" value="1"/>
</dbReference>